<dbReference type="OrthoDB" id="3915838at2759"/>
<gene>
    <name evidence="2" type="ORF">K461DRAFT_272750</name>
</gene>
<dbReference type="Pfam" id="PF13472">
    <property type="entry name" value="Lipase_GDSL_2"/>
    <property type="match status" value="1"/>
</dbReference>
<sequence length="307" mass="33256">MSNSTCTTITSLTCPVASHALYTSDTNTHYRADMLLNRNLQGTQPPQPGKCIVATPRAPPPTPRQYAKTLTYLAMGDSITMGYLADECYNSYRLPMINLLTGTTPLWTTQQHAAPSAMYQVVKAVGSINSGNFTENASEGFDGGEINTIRDNWLARKSTYTATPDIVTILAGIHDIGDNPPATAANIALQNLDGLVDRLFQEYPYVTVLVSTLTPVTVDGWKGPVATFNTALPGRVQQRASRGQKILMVDAGAALDVHEDIADFVHPNAQGYVKLARAFYEGLKVAAERHWLPFTGARSAAAKVWLP</sequence>
<accession>A0A9P4MRK8</accession>
<organism evidence="2 3">
    <name type="scientific">Myriangium duriaei CBS 260.36</name>
    <dbReference type="NCBI Taxonomy" id="1168546"/>
    <lineage>
        <taxon>Eukaryota</taxon>
        <taxon>Fungi</taxon>
        <taxon>Dikarya</taxon>
        <taxon>Ascomycota</taxon>
        <taxon>Pezizomycotina</taxon>
        <taxon>Dothideomycetes</taxon>
        <taxon>Dothideomycetidae</taxon>
        <taxon>Myriangiales</taxon>
        <taxon>Myriangiaceae</taxon>
        <taxon>Myriangium</taxon>
    </lineage>
</organism>
<dbReference type="Proteomes" id="UP000799439">
    <property type="component" value="Unassembled WGS sequence"/>
</dbReference>
<comment type="caution">
    <text evidence="2">The sequence shown here is derived from an EMBL/GenBank/DDBJ whole genome shotgun (WGS) entry which is preliminary data.</text>
</comment>
<proteinExistence type="predicted"/>
<evidence type="ECO:0000313" key="2">
    <source>
        <dbReference type="EMBL" id="KAF2156686.1"/>
    </source>
</evidence>
<reference evidence="2" key="1">
    <citation type="journal article" date="2020" name="Stud. Mycol.">
        <title>101 Dothideomycetes genomes: a test case for predicting lifestyles and emergence of pathogens.</title>
        <authorList>
            <person name="Haridas S."/>
            <person name="Albert R."/>
            <person name="Binder M."/>
            <person name="Bloem J."/>
            <person name="Labutti K."/>
            <person name="Salamov A."/>
            <person name="Andreopoulos B."/>
            <person name="Baker S."/>
            <person name="Barry K."/>
            <person name="Bills G."/>
            <person name="Bluhm B."/>
            <person name="Cannon C."/>
            <person name="Castanera R."/>
            <person name="Culley D."/>
            <person name="Daum C."/>
            <person name="Ezra D."/>
            <person name="Gonzalez J."/>
            <person name="Henrissat B."/>
            <person name="Kuo A."/>
            <person name="Liang C."/>
            <person name="Lipzen A."/>
            <person name="Lutzoni F."/>
            <person name="Magnuson J."/>
            <person name="Mondo S."/>
            <person name="Nolan M."/>
            <person name="Ohm R."/>
            <person name="Pangilinan J."/>
            <person name="Park H.-J."/>
            <person name="Ramirez L."/>
            <person name="Alfaro M."/>
            <person name="Sun H."/>
            <person name="Tritt A."/>
            <person name="Yoshinaga Y."/>
            <person name="Zwiers L.-H."/>
            <person name="Turgeon B."/>
            <person name="Goodwin S."/>
            <person name="Spatafora J."/>
            <person name="Crous P."/>
            <person name="Grigoriev I."/>
        </authorList>
    </citation>
    <scope>NUCLEOTIDE SEQUENCE</scope>
    <source>
        <strain evidence="2">CBS 260.36</strain>
    </source>
</reference>
<dbReference type="GO" id="GO:0004622">
    <property type="term" value="F:phosphatidylcholine lysophospholipase activity"/>
    <property type="evidence" value="ECO:0007669"/>
    <property type="project" value="TreeGrafter"/>
</dbReference>
<dbReference type="Gene3D" id="3.40.50.1110">
    <property type="entry name" value="SGNH hydrolase"/>
    <property type="match status" value="1"/>
</dbReference>
<protein>
    <submittedName>
        <fullName evidence="2">Carbohydrate esterase family 3 protein</fullName>
    </submittedName>
</protein>
<dbReference type="EMBL" id="ML996081">
    <property type="protein sequence ID" value="KAF2156686.1"/>
    <property type="molecule type" value="Genomic_DNA"/>
</dbReference>
<dbReference type="PANTHER" id="PTHR30383:SF5">
    <property type="entry name" value="SGNH HYDROLASE-TYPE ESTERASE DOMAIN-CONTAINING PROTEIN"/>
    <property type="match status" value="1"/>
</dbReference>
<feature type="domain" description="SGNH hydrolase-type esterase" evidence="1">
    <location>
        <begin position="74"/>
        <end position="272"/>
    </location>
</feature>
<dbReference type="InterPro" id="IPR013830">
    <property type="entry name" value="SGNH_hydro"/>
</dbReference>
<dbReference type="PANTHER" id="PTHR30383">
    <property type="entry name" value="THIOESTERASE 1/PROTEASE 1/LYSOPHOSPHOLIPASE L1"/>
    <property type="match status" value="1"/>
</dbReference>
<dbReference type="AlphaFoldDB" id="A0A9P4MRK8"/>
<evidence type="ECO:0000313" key="3">
    <source>
        <dbReference type="Proteomes" id="UP000799439"/>
    </source>
</evidence>
<dbReference type="SUPFAM" id="SSF52266">
    <property type="entry name" value="SGNH hydrolase"/>
    <property type="match status" value="1"/>
</dbReference>
<name>A0A9P4MRK8_9PEZI</name>
<dbReference type="InterPro" id="IPR036514">
    <property type="entry name" value="SGNH_hydro_sf"/>
</dbReference>
<dbReference type="InterPro" id="IPR051532">
    <property type="entry name" value="Ester_Hydrolysis_Enzymes"/>
</dbReference>
<keyword evidence="3" id="KW-1185">Reference proteome</keyword>
<evidence type="ECO:0000259" key="1">
    <source>
        <dbReference type="Pfam" id="PF13472"/>
    </source>
</evidence>